<protein>
    <submittedName>
        <fullName evidence="1">Uncharacterized protein</fullName>
    </submittedName>
</protein>
<sequence length="175" mass="19531">MIDYMNQPQVQSNIRTQTRSQFSLKPKRLAKIRGRGGIGKPTVSTDRSHDRNFYPIDDPSYQNITWYDAISPYWTGDMVWNSAYVLNHQVVSVTTRPIFVSDLLPAFEMSATIHTPKAKSGGENVGPRATIALDIRDLRGSLACPSDLDLANAIEHNVTGNNPSTRRDVCIAKKI</sequence>
<evidence type="ECO:0000313" key="2">
    <source>
        <dbReference type="Proteomes" id="UP000095751"/>
    </source>
</evidence>
<dbReference type="KEGG" id="fcy:FRACYDRAFT_250929"/>
<evidence type="ECO:0000313" key="1">
    <source>
        <dbReference type="EMBL" id="OEU07508.1"/>
    </source>
</evidence>
<gene>
    <name evidence="1" type="ORF">FRACYDRAFT_250929</name>
</gene>
<proteinExistence type="predicted"/>
<accession>A0A1E7ENH5</accession>
<reference evidence="1 2" key="1">
    <citation type="submission" date="2016-09" db="EMBL/GenBank/DDBJ databases">
        <title>Extensive genetic diversity and differential bi-allelic expression allows diatom success in the polar Southern Ocean.</title>
        <authorList>
            <consortium name="DOE Joint Genome Institute"/>
            <person name="Mock T."/>
            <person name="Otillar R.P."/>
            <person name="Strauss J."/>
            <person name="Dupont C."/>
            <person name="Frickenhaus S."/>
            <person name="Maumus F."/>
            <person name="Mcmullan M."/>
            <person name="Sanges R."/>
            <person name="Schmutz J."/>
            <person name="Toseland A."/>
            <person name="Valas R."/>
            <person name="Veluchamy A."/>
            <person name="Ward B.J."/>
            <person name="Allen A."/>
            <person name="Barry K."/>
            <person name="Falciatore A."/>
            <person name="Ferrante M."/>
            <person name="Fortunato A.E."/>
            <person name="Gloeckner G."/>
            <person name="Gruber A."/>
            <person name="Hipkin R."/>
            <person name="Janech M."/>
            <person name="Kroth P."/>
            <person name="Leese F."/>
            <person name="Lindquist E."/>
            <person name="Lyon B.R."/>
            <person name="Martin J."/>
            <person name="Mayer C."/>
            <person name="Parker M."/>
            <person name="Quesneville H."/>
            <person name="Raymond J."/>
            <person name="Uhlig C."/>
            <person name="Valentin K.U."/>
            <person name="Worden A.Z."/>
            <person name="Armbrust E.V."/>
            <person name="Bowler C."/>
            <person name="Green B."/>
            <person name="Moulton V."/>
            <person name="Van Oosterhout C."/>
            <person name="Grigoriev I."/>
        </authorList>
    </citation>
    <scope>NUCLEOTIDE SEQUENCE [LARGE SCALE GENOMIC DNA]</scope>
    <source>
        <strain evidence="1 2">CCMP1102</strain>
    </source>
</reference>
<dbReference type="EMBL" id="KV784385">
    <property type="protein sequence ID" value="OEU07508.1"/>
    <property type="molecule type" value="Genomic_DNA"/>
</dbReference>
<dbReference type="InParanoid" id="A0A1E7ENH5"/>
<keyword evidence="2" id="KW-1185">Reference proteome</keyword>
<dbReference type="AlphaFoldDB" id="A0A1E7ENH5"/>
<dbReference type="OrthoDB" id="44654at2759"/>
<organism evidence="1 2">
    <name type="scientific">Fragilariopsis cylindrus CCMP1102</name>
    <dbReference type="NCBI Taxonomy" id="635003"/>
    <lineage>
        <taxon>Eukaryota</taxon>
        <taxon>Sar</taxon>
        <taxon>Stramenopiles</taxon>
        <taxon>Ochrophyta</taxon>
        <taxon>Bacillariophyta</taxon>
        <taxon>Bacillariophyceae</taxon>
        <taxon>Bacillariophycidae</taxon>
        <taxon>Bacillariales</taxon>
        <taxon>Bacillariaceae</taxon>
        <taxon>Fragilariopsis</taxon>
    </lineage>
</organism>
<dbReference type="Proteomes" id="UP000095751">
    <property type="component" value="Unassembled WGS sequence"/>
</dbReference>
<name>A0A1E7ENH5_9STRA</name>